<dbReference type="Proteomes" id="UP000828390">
    <property type="component" value="Unassembled WGS sequence"/>
</dbReference>
<evidence type="ECO:0000313" key="2">
    <source>
        <dbReference type="Proteomes" id="UP000828390"/>
    </source>
</evidence>
<gene>
    <name evidence="1" type="ORF">DPMN_052724</name>
</gene>
<proteinExistence type="predicted"/>
<dbReference type="AlphaFoldDB" id="A0A9D4HN92"/>
<comment type="caution">
    <text evidence="1">The sequence shown here is derived from an EMBL/GenBank/DDBJ whole genome shotgun (WGS) entry which is preliminary data.</text>
</comment>
<sequence>MLVYAGEALYSLQIEPPRKSWCALVSHCIHHDLHHVGNAVVRCRVIVFTISTTSAIQVYAGESLYSRFVPPRLCWCTLLSHCIHHDLHVFGNAGERG</sequence>
<evidence type="ECO:0000313" key="1">
    <source>
        <dbReference type="EMBL" id="KAH3726852.1"/>
    </source>
</evidence>
<organism evidence="1 2">
    <name type="scientific">Dreissena polymorpha</name>
    <name type="common">Zebra mussel</name>
    <name type="synonym">Mytilus polymorpha</name>
    <dbReference type="NCBI Taxonomy" id="45954"/>
    <lineage>
        <taxon>Eukaryota</taxon>
        <taxon>Metazoa</taxon>
        <taxon>Spiralia</taxon>
        <taxon>Lophotrochozoa</taxon>
        <taxon>Mollusca</taxon>
        <taxon>Bivalvia</taxon>
        <taxon>Autobranchia</taxon>
        <taxon>Heteroconchia</taxon>
        <taxon>Euheterodonta</taxon>
        <taxon>Imparidentia</taxon>
        <taxon>Neoheterodontei</taxon>
        <taxon>Myida</taxon>
        <taxon>Dreissenoidea</taxon>
        <taxon>Dreissenidae</taxon>
        <taxon>Dreissena</taxon>
    </lineage>
</organism>
<accession>A0A9D4HN92</accession>
<reference evidence="1" key="2">
    <citation type="submission" date="2020-11" db="EMBL/GenBank/DDBJ databases">
        <authorList>
            <person name="McCartney M.A."/>
            <person name="Auch B."/>
            <person name="Kono T."/>
            <person name="Mallez S."/>
            <person name="Becker A."/>
            <person name="Gohl D.M."/>
            <person name="Silverstein K.A.T."/>
            <person name="Koren S."/>
            <person name="Bechman K.B."/>
            <person name="Herman A."/>
            <person name="Abrahante J.E."/>
            <person name="Garbe J."/>
        </authorList>
    </citation>
    <scope>NUCLEOTIDE SEQUENCE</scope>
    <source>
        <strain evidence="1">Duluth1</strain>
        <tissue evidence="1">Whole animal</tissue>
    </source>
</reference>
<reference evidence="1" key="1">
    <citation type="journal article" date="2019" name="bioRxiv">
        <title>The Genome of the Zebra Mussel, Dreissena polymorpha: A Resource for Invasive Species Research.</title>
        <authorList>
            <person name="McCartney M.A."/>
            <person name="Auch B."/>
            <person name="Kono T."/>
            <person name="Mallez S."/>
            <person name="Zhang Y."/>
            <person name="Obille A."/>
            <person name="Becker A."/>
            <person name="Abrahante J.E."/>
            <person name="Garbe J."/>
            <person name="Badalamenti J.P."/>
            <person name="Herman A."/>
            <person name="Mangelson H."/>
            <person name="Liachko I."/>
            <person name="Sullivan S."/>
            <person name="Sone E.D."/>
            <person name="Koren S."/>
            <person name="Silverstein K.A.T."/>
            <person name="Beckman K.B."/>
            <person name="Gohl D.M."/>
        </authorList>
    </citation>
    <scope>NUCLEOTIDE SEQUENCE</scope>
    <source>
        <strain evidence="1">Duluth1</strain>
        <tissue evidence="1">Whole animal</tissue>
    </source>
</reference>
<keyword evidence="2" id="KW-1185">Reference proteome</keyword>
<dbReference type="EMBL" id="JAIWYP010000012">
    <property type="protein sequence ID" value="KAH3726852.1"/>
    <property type="molecule type" value="Genomic_DNA"/>
</dbReference>
<name>A0A9D4HN92_DREPO</name>
<protein>
    <submittedName>
        <fullName evidence="1">Uncharacterized protein</fullName>
    </submittedName>
</protein>